<dbReference type="EMBL" id="LXQA010178807">
    <property type="protein sequence ID" value="MCI30336.1"/>
    <property type="molecule type" value="Genomic_DNA"/>
</dbReference>
<dbReference type="AlphaFoldDB" id="A0A392R3B9"/>
<keyword evidence="2" id="KW-1185">Reference proteome</keyword>
<organism evidence="1 2">
    <name type="scientific">Trifolium medium</name>
    <dbReference type="NCBI Taxonomy" id="97028"/>
    <lineage>
        <taxon>Eukaryota</taxon>
        <taxon>Viridiplantae</taxon>
        <taxon>Streptophyta</taxon>
        <taxon>Embryophyta</taxon>
        <taxon>Tracheophyta</taxon>
        <taxon>Spermatophyta</taxon>
        <taxon>Magnoliopsida</taxon>
        <taxon>eudicotyledons</taxon>
        <taxon>Gunneridae</taxon>
        <taxon>Pentapetalae</taxon>
        <taxon>rosids</taxon>
        <taxon>fabids</taxon>
        <taxon>Fabales</taxon>
        <taxon>Fabaceae</taxon>
        <taxon>Papilionoideae</taxon>
        <taxon>50 kb inversion clade</taxon>
        <taxon>NPAAA clade</taxon>
        <taxon>Hologalegina</taxon>
        <taxon>IRL clade</taxon>
        <taxon>Trifolieae</taxon>
        <taxon>Trifolium</taxon>
    </lineage>
</organism>
<name>A0A392R3B9_9FABA</name>
<proteinExistence type="predicted"/>
<evidence type="ECO:0000313" key="2">
    <source>
        <dbReference type="Proteomes" id="UP000265520"/>
    </source>
</evidence>
<dbReference type="Proteomes" id="UP000265520">
    <property type="component" value="Unassembled WGS sequence"/>
</dbReference>
<feature type="non-terminal residue" evidence="1">
    <location>
        <position position="103"/>
    </location>
</feature>
<sequence length="103" mass="12148">MLPQIGFSEGIGKKVGNGLLTSFWFDQWVRDTPLRGKVLKQRHSKVGEIGTWVDVEWVWDLKCRRELFVWEADLRDELMRALNSMQISNAQDIWFWKHDSNGI</sequence>
<reference evidence="1 2" key="1">
    <citation type="journal article" date="2018" name="Front. Plant Sci.">
        <title>Red Clover (Trifolium pratense) and Zigzag Clover (T. medium) - A Picture of Genomic Similarities and Differences.</title>
        <authorList>
            <person name="Dluhosova J."/>
            <person name="Istvanek J."/>
            <person name="Nedelnik J."/>
            <person name="Repkova J."/>
        </authorList>
    </citation>
    <scope>NUCLEOTIDE SEQUENCE [LARGE SCALE GENOMIC DNA]</scope>
    <source>
        <strain evidence="2">cv. 10/8</strain>
        <tissue evidence="1">Leaf</tissue>
    </source>
</reference>
<evidence type="ECO:0000313" key="1">
    <source>
        <dbReference type="EMBL" id="MCI30336.1"/>
    </source>
</evidence>
<accession>A0A392R3B9</accession>
<protein>
    <submittedName>
        <fullName evidence="1">Putative ribonuclease H protein</fullName>
    </submittedName>
</protein>
<comment type="caution">
    <text evidence="1">The sequence shown here is derived from an EMBL/GenBank/DDBJ whole genome shotgun (WGS) entry which is preliminary data.</text>
</comment>